<feature type="domain" description="CRAL-TRIO" evidence="15">
    <location>
        <begin position="83"/>
        <end position="259"/>
    </location>
</feature>
<comment type="subcellular location">
    <subcellularLocation>
        <location evidence="2">Cell membrane</location>
        <topology evidence="2">Multi-pass membrane protein</topology>
    </subcellularLocation>
    <subcellularLocation>
        <location evidence="1">Membrane</location>
        <location evidence="1">Caveola</location>
        <topology evidence="1">Multi-pass membrane protein</topology>
    </subcellularLocation>
</comment>
<name>A0A8J2J4H2_9HEXA</name>
<feature type="region of interest" description="Disordered" evidence="13">
    <location>
        <begin position="744"/>
        <end position="781"/>
    </location>
</feature>
<evidence type="ECO:0000256" key="5">
    <source>
        <dbReference type="ARBA" id="ARBA00022692"/>
    </source>
</evidence>
<evidence type="ECO:0000256" key="9">
    <source>
        <dbReference type="ARBA" id="ARBA00023170"/>
    </source>
</evidence>
<feature type="compositionally biased region" description="Polar residues" evidence="13">
    <location>
        <begin position="768"/>
        <end position="781"/>
    </location>
</feature>
<dbReference type="AlphaFoldDB" id="A0A8J2J4H2"/>
<sequence length="781" mass="88141">MVGSTSLHSYHTVNSRTFENFSARQEPGETNKIVTLKLGFQFPEKFPLLVVPPPASFYSIDNLENEIPTLKYLKKEGLDKWKAPEGMHRNFPYYLSGFDEDNRPIWVMEFGKWDVRGVVEKGGQDLKDLEKYMDQWVYRMMESLKIKSGPDNLVDEVIIIFDMDNYTLLQLNSIPAVAFLLKKIQQLRDAMNFVETGYVVNANFMAQALVSMVRPVMGQDMEKIEVYGTNKESWVPKLLKKLPHDQLAPGYGGSLSLIVGVVCIVVGVLVVLFFQNLIDAFIKSELPLRKGSEPFELWRKPPVTPLLKVWFFNVTNADEFLNNGTKLRVQEKGPYVYSEKWEKVGVEWHPNGTLSYRQTKLFYFEPSLSMGAENDTFLLPNVPMLSAVGQMSHSTKIVKNAIATLLDILKLQPFTSHTVKELMWGYEDPLIKLGKQVLPAGKRVPYDQFGFFVDKNNTESKVYTVFSGQDDLKDFARIDVYNGNKNLEFWGTDSCNMINGTDATGFPSSLTNDSDIYIFQPDLCRSLHLRYNATVHHQGLPGFRFMPTASTFGDVETYPENECFCLGGPPCSKKGLFNISTCQFGSPIFVSFPHFLHADPSLLEDVEGLQPDPLRHQFYIDIQPKLGIAMQAKGRVQINIQMSRVEGIPQTASLQNVLIPVLWFEDGIDELPPKITALINQAIHTPEIAKNALSYVTFILGGLLLLCGIMYSIRSSYTRKETMSNGHAKGDMEKSSYGVKNGQFALKNTGETDDNLKHQNGRSKETVIETTLNQKTGEGDS</sequence>
<gene>
    <name evidence="16" type="ORF">AFUS01_LOCUS296</name>
</gene>
<keyword evidence="6 14" id="KW-1133">Transmembrane helix</keyword>
<dbReference type="PANTHER" id="PTHR11923">
    <property type="entry name" value="SCAVENGER RECEPTOR CLASS B TYPE-1 SR-B1"/>
    <property type="match status" value="1"/>
</dbReference>
<evidence type="ECO:0000256" key="2">
    <source>
        <dbReference type="ARBA" id="ARBA00004651"/>
    </source>
</evidence>
<dbReference type="GO" id="GO:0005044">
    <property type="term" value="F:scavenger receptor activity"/>
    <property type="evidence" value="ECO:0007669"/>
    <property type="project" value="TreeGrafter"/>
</dbReference>
<evidence type="ECO:0000259" key="15">
    <source>
        <dbReference type="PROSITE" id="PS50191"/>
    </source>
</evidence>
<evidence type="ECO:0000256" key="4">
    <source>
        <dbReference type="ARBA" id="ARBA00022475"/>
    </source>
</evidence>
<evidence type="ECO:0000256" key="11">
    <source>
        <dbReference type="ARBA" id="ARBA00040821"/>
    </source>
</evidence>
<dbReference type="InterPro" id="IPR001251">
    <property type="entry name" value="CRAL-TRIO_dom"/>
</dbReference>
<evidence type="ECO:0000256" key="3">
    <source>
        <dbReference type="ARBA" id="ARBA00010532"/>
    </source>
</evidence>
<dbReference type="CDD" id="cd00170">
    <property type="entry name" value="SEC14"/>
    <property type="match status" value="1"/>
</dbReference>
<dbReference type="Pfam" id="PF00650">
    <property type="entry name" value="CRAL_TRIO"/>
    <property type="match status" value="1"/>
</dbReference>
<dbReference type="SMART" id="SM00516">
    <property type="entry name" value="SEC14"/>
    <property type="match status" value="1"/>
</dbReference>
<keyword evidence="7 14" id="KW-0472">Membrane</keyword>
<dbReference type="GO" id="GO:0005737">
    <property type="term" value="C:cytoplasm"/>
    <property type="evidence" value="ECO:0007669"/>
    <property type="project" value="TreeGrafter"/>
</dbReference>
<keyword evidence="9" id="KW-0675">Receptor</keyword>
<comment type="similarity">
    <text evidence="3">Belongs to the CD36 family.</text>
</comment>
<keyword evidence="10" id="KW-0325">Glycoprotein</keyword>
<evidence type="ECO:0000313" key="16">
    <source>
        <dbReference type="EMBL" id="CAG7637331.1"/>
    </source>
</evidence>
<evidence type="ECO:0000256" key="12">
    <source>
        <dbReference type="ARBA" id="ARBA00042244"/>
    </source>
</evidence>
<accession>A0A8J2J4H2</accession>
<feature type="transmembrane region" description="Helical" evidence="14">
    <location>
        <begin position="250"/>
        <end position="274"/>
    </location>
</feature>
<dbReference type="PANTHER" id="PTHR11923:SF110">
    <property type="entry name" value="SCAVENGER RECEPTOR CLASS B MEMBER 1"/>
    <property type="match status" value="1"/>
</dbReference>
<evidence type="ECO:0000256" key="7">
    <source>
        <dbReference type="ARBA" id="ARBA00023136"/>
    </source>
</evidence>
<dbReference type="OrthoDB" id="18585at2759"/>
<evidence type="ECO:0000256" key="1">
    <source>
        <dbReference type="ARBA" id="ARBA00004189"/>
    </source>
</evidence>
<dbReference type="Proteomes" id="UP000708208">
    <property type="component" value="Unassembled WGS sequence"/>
</dbReference>
<reference evidence="16" key="1">
    <citation type="submission" date="2021-06" db="EMBL/GenBank/DDBJ databases">
        <authorList>
            <person name="Hodson N. C."/>
            <person name="Mongue J. A."/>
            <person name="Jaron S. K."/>
        </authorList>
    </citation>
    <scope>NUCLEOTIDE SEQUENCE</scope>
</reference>
<evidence type="ECO:0000256" key="13">
    <source>
        <dbReference type="SAM" id="MobiDB-lite"/>
    </source>
</evidence>
<evidence type="ECO:0000256" key="10">
    <source>
        <dbReference type="ARBA" id="ARBA00023180"/>
    </source>
</evidence>
<organism evidence="16 17">
    <name type="scientific">Allacma fusca</name>
    <dbReference type="NCBI Taxonomy" id="39272"/>
    <lineage>
        <taxon>Eukaryota</taxon>
        <taxon>Metazoa</taxon>
        <taxon>Ecdysozoa</taxon>
        <taxon>Arthropoda</taxon>
        <taxon>Hexapoda</taxon>
        <taxon>Collembola</taxon>
        <taxon>Symphypleona</taxon>
        <taxon>Sminthuridae</taxon>
        <taxon>Allacma</taxon>
    </lineage>
</organism>
<proteinExistence type="inferred from homology"/>
<evidence type="ECO:0000256" key="14">
    <source>
        <dbReference type="SAM" id="Phobius"/>
    </source>
</evidence>
<dbReference type="EMBL" id="CAJVCH010001201">
    <property type="protein sequence ID" value="CAG7637331.1"/>
    <property type="molecule type" value="Genomic_DNA"/>
</dbReference>
<dbReference type="PROSITE" id="PS50191">
    <property type="entry name" value="CRAL_TRIO"/>
    <property type="match status" value="1"/>
</dbReference>
<keyword evidence="17" id="KW-1185">Reference proteome</keyword>
<evidence type="ECO:0000256" key="6">
    <source>
        <dbReference type="ARBA" id="ARBA00022989"/>
    </source>
</evidence>
<keyword evidence="4" id="KW-1003">Cell membrane</keyword>
<dbReference type="GO" id="GO:0005901">
    <property type="term" value="C:caveola"/>
    <property type="evidence" value="ECO:0007669"/>
    <property type="project" value="UniProtKB-SubCell"/>
</dbReference>
<comment type="caution">
    <text evidence="16">The sequence shown here is derived from an EMBL/GenBank/DDBJ whole genome shotgun (WGS) entry which is preliminary data.</text>
</comment>
<feature type="compositionally biased region" description="Basic and acidic residues" evidence="13">
    <location>
        <begin position="754"/>
        <end position="767"/>
    </location>
</feature>
<dbReference type="Pfam" id="PF01130">
    <property type="entry name" value="CD36"/>
    <property type="match status" value="1"/>
</dbReference>
<evidence type="ECO:0000256" key="8">
    <source>
        <dbReference type="ARBA" id="ARBA00023157"/>
    </source>
</evidence>
<keyword evidence="5 14" id="KW-0812">Transmembrane</keyword>
<feature type="transmembrane region" description="Helical" evidence="14">
    <location>
        <begin position="692"/>
        <end position="713"/>
    </location>
</feature>
<dbReference type="InterPro" id="IPR002159">
    <property type="entry name" value="CD36_fam"/>
</dbReference>
<evidence type="ECO:0000313" key="17">
    <source>
        <dbReference type="Proteomes" id="UP000708208"/>
    </source>
</evidence>
<protein>
    <recommendedName>
        <fullName evidence="11">Scavenger receptor class B member 1</fullName>
    </recommendedName>
    <alternativeName>
        <fullName evidence="12">SR-BI</fullName>
    </alternativeName>
</protein>
<keyword evidence="8" id="KW-1015">Disulfide bond</keyword>